<accession>A0ABR0JDN0</accession>
<dbReference type="Pfam" id="PF25053">
    <property type="entry name" value="DUF7791"/>
    <property type="match status" value="1"/>
</dbReference>
<dbReference type="PANTHER" id="PTHR10039">
    <property type="entry name" value="AMELOGENIN"/>
    <property type="match status" value="1"/>
</dbReference>
<reference evidence="4 5" key="1">
    <citation type="submission" date="2023-08" db="EMBL/GenBank/DDBJ databases">
        <title>Black Yeasts Isolated from many extreme environments.</title>
        <authorList>
            <person name="Coleine C."/>
            <person name="Stajich J.E."/>
            <person name="Selbmann L."/>
        </authorList>
    </citation>
    <scope>NUCLEOTIDE SEQUENCE [LARGE SCALE GENOMIC DNA]</scope>
    <source>
        <strain evidence="4 5">CCFEE 6328</strain>
    </source>
</reference>
<dbReference type="InterPro" id="IPR036770">
    <property type="entry name" value="Ankyrin_rpt-contain_sf"/>
</dbReference>
<evidence type="ECO:0000313" key="4">
    <source>
        <dbReference type="EMBL" id="KAK5061775.1"/>
    </source>
</evidence>
<keyword evidence="1" id="KW-0677">Repeat</keyword>
<dbReference type="Proteomes" id="UP001345691">
    <property type="component" value="Unassembled WGS sequence"/>
</dbReference>
<gene>
    <name evidence="4" type="ORF">LTR69_004958</name>
</gene>
<proteinExistence type="predicted"/>
<dbReference type="SUPFAM" id="SSF52540">
    <property type="entry name" value="P-loop containing nucleoside triphosphate hydrolases"/>
    <property type="match status" value="1"/>
</dbReference>
<sequence length="989" mass="112345">MEVVAAFGLAGTVLQFIDSGAKFVTLARSFYKQGTDDTGTDSHLVLITKSLNAILPILLNSENDHGTKHGLTQLATDCSEAAARLMRILESIRDPRFLRKRDAVKAAFRRMCKEEEIQSLQEQLSSFRDQLNLHLLLSLRQYASKSATQQEEIVAKLGAVQRSNLQVGGIAETILDYLASKENGPFEQGLSEEEAQRNRANEIGSLKHALVRTLYESDISEGGDSAVHIRLSQADLETTVGIVLTSLHFENMVDRESRIVTAHESTFCWVFQNLEAQEQESKSPRWSNLRQWLESDDQLYWITGKAGSGKSTLMKFLCSQEADIPRIDGTNESNHGHREDRYRCQPFLEKWADPLDLVVASFYFWNSGMELQVTQNGLFRTLLHQLFVQHPKILPQVLSSKHFEALCLFNQFRGYWSTGDLRVMLLKAIKVLADGHKICLFVDGLDEFSDNPEILVDLVQDITSQNKHVKMCVASRPWNVFQDALGKQPSLRLEELTFDDTKRYVRSKFQRNRDFETLRQRYRSFADNLIDNIVRKAAGVFLWVDLVVASLLAGMQRGDRIHDFQKRLDELPPDLEELYDKILHSLDPFYLEHAVQYFTLIESAEKPMTLLQCAFADEETPASALNMAHGQMTLSDIQVRVEALARRLNSRCKGLIETDRALHSIQEADTRRPEHLTVQYLHRTVKDFIKSPKAQSFLQASIKSDFDPSTQLCLAYLMDLKYRQSHETRETFHAGVRDPAEASQAEIVFQCMRNAAFAQRKNQPAIIELLDHLRDIVGHSDISKSLATSFATPTSRQDFRTYLKGRLQREPDRTYMASDAIDASFLSLAVMYNVTAYVKARVEHGALVVPPTEGRWPLLMDALSVEVPNPEMVRSLLEVDADPNFKVSDIDSQTPWVVALTKASLLYTIQNESKSSEEYLQAEAKWKETLKLMYSWGAHRADIPEARLTPISRRLLLEIKSETLPKKNPDSSNWLGLSSLSIWGSNSHA</sequence>
<dbReference type="EMBL" id="JAVRRF010000009">
    <property type="protein sequence ID" value="KAK5061775.1"/>
    <property type="molecule type" value="Genomic_DNA"/>
</dbReference>
<dbReference type="Gene3D" id="3.40.50.300">
    <property type="entry name" value="P-loop containing nucleotide triphosphate hydrolases"/>
    <property type="match status" value="1"/>
</dbReference>
<feature type="domain" description="Nephrocystin 3-like N-terminal" evidence="2">
    <location>
        <begin position="288"/>
        <end position="476"/>
    </location>
</feature>
<dbReference type="Pfam" id="PF24883">
    <property type="entry name" value="NPHP3_N"/>
    <property type="match status" value="1"/>
</dbReference>
<protein>
    <recommendedName>
        <fullName evidence="6">NACHT domain-containing protein</fullName>
    </recommendedName>
</protein>
<keyword evidence="5" id="KW-1185">Reference proteome</keyword>
<evidence type="ECO:0008006" key="6">
    <source>
        <dbReference type="Google" id="ProtNLM"/>
    </source>
</evidence>
<comment type="caution">
    <text evidence="4">The sequence shown here is derived from an EMBL/GenBank/DDBJ whole genome shotgun (WGS) entry which is preliminary data.</text>
</comment>
<dbReference type="InterPro" id="IPR056884">
    <property type="entry name" value="NPHP3-like_N"/>
</dbReference>
<feature type="domain" description="DUF7791" evidence="3">
    <location>
        <begin position="585"/>
        <end position="727"/>
    </location>
</feature>
<dbReference type="InterPro" id="IPR027417">
    <property type="entry name" value="P-loop_NTPase"/>
</dbReference>
<evidence type="ECO:0000259" key="3">
    <source>
        <dbReference type="Pfam" id="PF25053"/>
    </source>
</evidence>
<evidence type="ECO:0000313" key="5">
    <source>
        <dbReference type="Proteomes" id="UP001345691"/>
    </source>
</evidence>
<organism evidence="4 5">
    <name type="scientific">Exophiala sideris</name>
    <dbReference type="NCBI Taxonomy" id="1016849"/>
    <lineage>
        <taxon>Eukaryota</taxon>
        <taxon>Fungi</taxon>
        <taxon>Dikarya</taxon>
        <taxon>Ascomycota</taxon>
        <taxon>Pezizomycotina</taxon>
        <taxon>Eurotiomycetes</taxon>
        <taxon>Chaetothyriomycetidae</taxon>
        <taxon>Chaetothyriales</taxon>
        <taxon>Herpotrichiellaceae</taxon>
        <taxon>Exophiala</taxon>
    </lineage>
</organism>
<dbReference type="SUPFAM" id="SSF48403">
    <property type="entry name" value="Ankyrin repeat"/>
    <property type="match status" value="1"/>
</dbReference>
<dbReference type="InterPro" id="IPR056693">
    <property type="entry name" value="DUF7791"/>
</dbReference>
<evidence type="ECO:0000259" key="2">
    <source>
        <dbReference type="Pfam" id="PF24883"/>
    </source>
</evidence>
<dbReference type="PANTHER" id="PTHR10039:SF5">
    <property type="entry name" value="NACHT DOMAIN-CONTAINING PROTEIN"/>
    <property type="match status" value="1"/>
</dbReference>
<evidence type="ECO:0000256" key="1">
    <source>
        <dbReference type="ARBA" id="ARBA00022737"/>
    </source>
</evidence>
<name>A0ABR0JDN0_9EURO</name>